<dbReference type="OrthoDB" id="9855494at2"/>
<dbReference type="EMBL" id="JACIDO010000005">
    <property type="protein sequence ID" value="MBB3936508.1"/>
    <property type="molecule type" value="Genomic_DNA"/>
</dbReference>
<keyword evidence="1" id="KW-0472">Membrane</keyword>
<dbReference type="Proteomes" id="UP000531216">
    <property type="component" value="Unassembled WGS sequence"/>
</dbReference>
<keyword evidence="1" id="KW-0812">Transmembrane</keyword>
<dbReference type="AlphaFoldDB" id="A0A7W6BWN2"/>
<reference evidence="2 3" key="1">
    <citation type="submission" date="2020-08" db="EMBL/GenBank/DDBJ databases">
        <title>Genomic Encyclopedia of Type Strains, Phase IV (KMG-IV): sequencing the most valuable type-strain genomes for metagenomic binning, comparative biology and taxonomic classification.</title>
        <authorList>
            <person name="Goeker M."/>
        </authorList>
    </citation>
    <scope>NUCLEOTIDE SEQUENCE [LARGE SCALE GENOMIC DNA]</scope>
    <source>
        <strain evidence="2 3">DSM 25024</strain>
    </source>
</reference>
<evidence type="ECO:0000313" key="3">
    <source>
        <dbReference type="Proteomes" id="UP000531216"/>
    </source>
</evidence>
<sequence>MESIHRETRRSRLRDDWRNARGLVIEGHVVSGGRSSFAPPSVPRWGAALEAASRFAPATPGLTRLALPAGVALAALAVFALLPGEPVRHGAAESSVRVAAAPQVVR</sequence>
<evidence type="ECO:0000313" key="2">
    <source>
        <dbReference type="EMBL" id="MBB3936508.1"/>
    </source>
</evidence>
<proteinExistence type="predicted"/>
<dbReference type="RefSeq" id="WP_090962833.1">
    <property type="nucleotide sequence ID" value="NZ_FOOA01000007.1"/>
</dbReference>
<protein>
    <submittedName>
        <fullName evidence="2">Uncharacterized protein</fullName>
    </submittedName>
</protein>
<comment type="caution">
    <text evidence="2">The sequence shown here is derived from an EMBL/GenBank/DDBJ whole genome shotgun (WGS) entry which is preliminary data.</text>
</comment>
<accession>A0A7W6BWN2</accession>
<keyword evidence="1" id="KW-1133">Transmembrane helix</keyword>
<keyword evidence="3" id="KW-1185">Reference proteome</keyword>
<gene>
    <name evidence="2" type="ORF">GGR05_002662</name>
</gene>
<organism evidence="2 3">
    <name type="scientific">Aureimonas phyllosphaerae</name>
    <dbReference type="NCBI Taxonomy" id="1166078"/>
    <lineage>
        <taxon>Bacteria</taxon>
        <taxon>Pseudomonadati</taxon>
        <taxon>Pseudomonadota</taxon>
        <taxon>Alphaproteobacteria</taxon>
        <taxon>Hyphomicrobiales</taxon>
        <taxon>Aurantimonadaceae</taxon>
        <taxon>Aureimonas</taxon>
    </lineage>
</organism>
<feature type="transmembrane region" description="Helical" evidence="1">
    <location>
        <begin position="62"/>
        <end position="82"/>
    </location>
</feature>
<name>A0A7W6BWN2_9HYPH</name>
<evidence type="ECO:0000256" key="1">
    <source>
        <dbReference type="SAM" id="Phobius"/>
    </source>
</evidence>